<reference evidence="2 3" key="1">
    <citation type="journal article" date="2016" name="Genome Biol. Evol.">
        <title>Gene Family Evolution Reflects Adaptation to Soil Environmental Stressors in the Genome of the Collembolan Orchesella cincta.</title>
        <authorList>
            <person name="Faddeeva-Vakhrusheva A."/>
            <person name="Derks M.F."/>
            <person name="Anvar S.Y."/>
            <person name="Agamennone V."/>
            <person name="Suring W."/>
            <person name="Smit S."/>
            <person name="van Straalen N.M."/>
            <person name="Roelofs D."/>
        </authorList>
    </citation>
    <scope>NUCLEOTIDE SEQUENCE [LARGE SCALE GENOMIC DNA]</scope>
    <source>
        <tissue evidence="2">Mixed pool</tissue>
    </source>
</reference>
<keyword evidence="3" id="KW-1185">Reference proteome</keyword>
<dbReference type="SUPFAM" id="SSF52047">
    <property type="entry name" value="RNI-like"/>
    <property type="match status" value="1"/>
</dbReference>
<gene>
    <name evidence="2" type="ORF">Ocin01_17509</name>
</gene>
<dbReference type="Proteomes" id="UP000094527">
    <property type="component" value="Unassembled WGS sequence"/>
</dbReference>
<name>A0A1D2M875_ORCCI</name>
<accession>A0A1D2M875</accession>
<comment type="caution">
    <text evidence="2">The sequence shown here is derived from an EMBL/GenBank/DDBJ whole genome shotgun (WGS) entry which is preliminary data.</text>
</comment>
<proteinExistence type="predicted"/>
<dbReference type="EMBL" id="LJIJ01002839">
    <property type="protein sequence ID" value="ODM89170.1"/>
    <property type="molecule type" value="Genomic_DNA"/>
</dbReference>
<protein>
    <recommendedName>
        <fullName evidence="4">F-box domain-containing protein</fullName>
    </recommendedName>
</protein>
<evidence type="ECO:0000256" key="1">
    <source>
        <dbReference type="SAM" id="MobiDB-lite"/>
    </source>
</evidence>
<evidence type="ECO:0000313" key="2">
    <source>
        <dbReference type="EMBL" id="ODM89170.1"/>
    </source>
</evidence>
<dbReference type="AlphaFoldDB" id="A0A1D2M875"/>
<organism evidence="2 3">
    <name type="scientific">Orchesella cincta</name>
    <name type="common">Springtail</name>
    <name type="synonym">Podura cincta</name>
    <dbReference type="NCBI Taxonomy" id="48709"/>
    <lineage>
        <taxon>Eukaryota</taxon>
        <taxon>Metazoa</taxon>
        <taxon>Ecdysozoa</taxon>
        <taxon>Arthropoda</taxon>
        <taxon>Hexapoda</taxon>
        <taxon>Collembola</taxon>
        <taxon>Entomobryomorpha</taxon>
        <taxon>Entomobryoidea</taxon>
        <taxon>Orchesellidae</taxon>
        <taxon>Orchesellinae</taxon>
        <taxon>Orchesella</taxon>
    </lineage>
</organism>
<feature type="region of interest" description="Disordered" evidence="1">
    <location>
        <begin position="1"/>
        <end position="22"/>
    </location>
</feature>
<sequence length="452" mass="52043">MAPAIKKFKRNEAEKEDDATVRSTHTNLEIGLEENVTDVKHPRFLADTVREVWLNVFSKLDPEDKPAFFRAMPEWNAMMTTKSTQFLVPEVAPILLETLPMKLLLQSRLLSKTWTSGLDTHIVNSPAHLHLPFELAYEKSHPILTYGHKFNSTERLLRFLEKMRSHPGNPLLSGNIELQWRKPPGTAPLPELKILCLEYWNNAILLLTTFGRHALYAKIDLTSSVRLSGLELARIFHRLLDNLPSLKKLSILGTSLNHSLLIQTYFRRNPLPLLPNLELVETHCREEALGFAVINCCCDPQKMKRLKLNAIFHTETMIPEMVYNFSNLEVISMPHFWPYLSRVGNLKVVPPLREVEVDLRVSQSKFEILGEVFTSLQPFKDTLVSVNCSRVCVKRNEEGVESMIDLPNLRRLSFRFYERQLDPLVQLSGSLTHLTIFSSRVFRTVLNIVFRL</sequence>
<evidence type="ECO:0000313" key="3">
    <source>
        <dbReference type="Proteomes" id="UP000094527"/>
    </source>
</evidence>
<evidence type="ECO:0008006" key="4">
    <source>
        <dbReference type="Google" id="ProtNLM"/>
    </source>
</evidence>